<dbReference type="OrthoDB" id="5825643at2"/>
<evidence type="ECO:0000256" key="1">
    <source>
        <dbReference type="SAM" id="Phobius"/>
    </source>
</evidence>
<evidence type="ECO:0000313" key="2">
    <source>
        <dbReference type="EMBL" id="QFI39076.1"/>
    </source>
</evidence>
<dbReference type="Proteomes" id="UP000327424">
    <property type="component" value="Chromosome"/>
</dbReference>
<dbReference type="EMBL" id="CP044399">
    <property type="protein sequence ID" value="QFI39076.1"/>
    <property type="molecule type" value="Genomic_DNA"/>
</dbReference>
<sequence length="184" mass="19947">MLPLSIRAKAMNKQQGFTLIELVIIIIVLGILAAIAIPKFTNLSSDARLASLRGMEGAMRSGANLIHSKAVIIGADKDAITTDIDGVNMQLHSGYPVGNWINGIRYIVNLDAINFSQSATICDADWCGRGNQVRLPSGITTTQPGRIGKVYPRGYSWNDKCGVYYINHEDGRPAVIGLETEDCK</sequence>
<keyword evidence="1" id="KW-0472">Membrane</keyword>
<name>A0A5J6WLQ5_MORMI</name>
<organism evidence="2 3">
    <name type="scientific">Moritella marina ATCC 15381</name>
    <dbReference type="NCBI Taxonomy" id="1202962"/>
    <lineage>
        <taxon>Bacteria</taxon>
        <taxon>Pseudomonadati</taxon>
        <taxon>Pseudomonadota</taxon>
        <taxon>Gammaproteobacteria</taxon>
        <taxon>Alteromonadales</taxon>
        <taxon>Moritellaceae</taxon>
        <taxon>Moritella</taxon>
    </lineage>
</organism>
<dbReference type="InterPro" id="IPR012902">
    <property type="entry name" value="N_methyl_site"/>
</dbReference>
<dbReference type="Pfam" id="PF07963">
    <property type="entry name" value="N_methyl"/>
    <property type="match status" value="1"/>
</dbReference>
<keyword evidence="1" id="KW-1133">Transmembrane helix</keyword>
<dbReference type="InterPro" id="IPR045584">
    <property type="entry name" value="Pilin-like"/>
</dbReference>
<protein>
    <submittedName>
        <fullName evidence="2">Prepilin-type N-terminal cleavage/methylation domain-containing protein</fullName>
    </submittedName>
</protein>
<gene>
    <name evidence="2" type="ORF">FR932_15030</name>
</gene>
<proteinExistence type="predicted"/>
<dbReference type="NCBIfam" id="TIGR02532">
    <property type="entry name" value="IV_pilin_GFxxxE"/>
    <property type="match status" value="1"/>
</dbReference>
<dbReference type="PROSITE" id="PS00409">
    <property type="entry name" value="PROKAR_NTER_METHYL"/>
    <property type="match status" value="1"/>
</dbReference>
<feature type="transmembrane region" description="Helical" evidence="1">
    <location>
        <begin position="16"/>
        <end position="37"/>
    </location>
</feature>
<evidence type="ECO:0000313" key="3">
    <source>
        <dbReference type="Proteomes" id="UP000327424"/>
    </source>
</evidence>
<dbReference type="Gene3D" id="3.30.700.10">
    <property type="entry name" value="Glycoprotein, Type 4 Pilin"/>
    <property type="match status" value="1"/>
</dbReference>
<keyword evidence="3" id="KW-1185">Reference proteome</keyword>
<dbReference type="KEGG" id="mmaa:FR932_15030"/>
<accession>A0A5J6WLQ5</accession>
<dbReference type="AlphaFoldDB" id="A0A5J6WLQ5"/>
<reference evidence="2 3" key="1">
    <citation type="submission" date="2019-09" db="EMBL/GenBank/DDBJ databases">
        <title>Hybrid Assembly of the complete Genome of the Deep-Sea Bacterium Moritella marina from long Nanopore and Illumina reads.</title>
        <authorList>
            <person name="Magin S."/>
            <person name="Georgoulis A."/>
            <person name="Papadimitriou K."/>
            <person name="Iliakis G."/>
            <person name="Vorgias C.E."/>
        </authorList>
    </citation>
    <scope>NUCLEOTIDE SEQUENCE [LARGE SCALE GENOMIC DNA]</scope>
    <source>
        <strain evidence="2 3">MP-1</strain>
    </source>
</reference>
<keyword evidence="1" id="KW-0812">Transmembrane</keyword>
<dbReference type="SUPFAM" id="SSF54523">
    <property type="entry name" value="Pili subunits"/>
    <property type="match status" value="1"/>
</dbReference>